<dbReference type="STRING" id="1294263.JCM21531_461"/>
<dbReference type="EC" id="2.3.3.13" evidence="3 11"/>
<dbReference type="Pfam" id="PF08502">
    <property type="entry name" value="LeuA_dimer"/>
    <property type="match status" value="1"/>
</dbReference>
<gene>
    <name evidence="11" type="primary">leuA</name>
    <name evidence="13" type="ORF">JCM21531_461</name>
</gene>
<keyword evidence="9 11" id="KW-0464">Manganese</keyword>
<evidence type="ECO:0000256" key="3">
    <source>
        <dbReference type="ARBA" id="ARBA00012973"/>
    </source>
</evidence>
<evidence type="ECO:0000256" key="1">
    <source>
        <dbReference type="ARBA" id="ARBA00004689"/>
    </source>
</evidence>
<evidence type="ECO:0000256" key="4">
    <source>
        <dbReference type="ARBA" id="ARBA00018198"/>
    </source>
</evidence>
<dbReference type="Pfam" id="PF22617">
    <property type="entry name" value="HCS_D2"/>
    <property type="match status" value="1"/>
</dbReference>
<dbReference type="InterPro" id="IPR002034">
    <property type="entry name" value="AIPM/Hcit_synth_CS"/>
</dbReference>
<dbReference type="InterPro" id="IPR050073">
    <property type="entry name" value="2-IPM_HCS-like"/>
</dbReference>
<comment type="function">
    <text evidence="11">Catalyzes the condensation of the acetyl group of acetyl-CoA with 3-methyl-2-oxobutanoate (2-ketoisovalerate) to form 3-carboxy-3-hydroxy-4-methylpentanoate (2-isopropylmalate).</text>
</comment>
<dbReference type="InterPro" id="IPR013709">
    <property type="entry name" value="2-isopropylmalate_synth_dimer"/>
</dbReference>
<dbReference type="Proteomes" id="UP000019109">
    <property type="component" value="Unassembled WGS sequence"/>
</dbReference>
<dbReference type="GO" id="GO:0005737">
    <property type="term" value="C:cytoplasm"/>
    <property type="evidence" value="ECO:0007669"/>
    <property type="project" value="UniProtKB-UniRule"/>
</dbReference>
<feature type="binding site" evidence="11">
    <location>
        <position position="203"/>
    </location>
    <ligand>
        <name>Mn(2+)</name>
        <dbReference type="ChEBI" id="CHEBI:29035"/>
    </ligand>
</feature>
<comment type="caution">
    <text evidence="13">The sequence shown here is derived from an EMBL/GenBank/DDBJ whole genome shotgun (WGS) entry which is preliminary data.</text>
</comment>
<dbReference type="FunFam" id="3.20.20.70:FF:000010">
    <property type="entry name" value="2-isopropylmalate synthase"/>
    <property type="match status" value="1"/>
</dbReference>
<accession>W4V0U8</accession>
<dbReference type="EMBL" id="BAVR01000004">
    <property type="protein sequence ID" value="GAE87115.1"/>
    <property type="molecule type" value="Genomic_DNA"/>
</dbReference>
<dbReference type="PROSITE" id="PS50991">
    <property type="entry name" value="PYR_CT"/>
    <property type="match status" value="1"/>
</dbReference>
<dbReference type="RefSeq" id="WP_038286921.1">
    <property type="nucleotide sequence ID" value="NZ_BAVR01000004.1"/>
</dbReference>
<dbReference type="GO" id="GO:0003985">
    <property type="term" value="F:acetyl-CoA C-acetyltransferase activity"/>
    <property type="evidence" value="ECO:0007669"/>
    <property type="project" value="UniProtKB-UniRule"/>
</dbReference>
<evidence type="ECO:0000256" key="6">
    <source>
        <dbReference type="ARBA" id="ARBA00022605"/>
    </source>
</evidence>
<dbReference type="NCBIfam" id="NF002086">
    <property type="entry name" value="PRK00915.1-3"/>
    <property type="match status" value="1"/>
</dbReference>
<name>W4V0U8_9FIRM</name>
<comment type="cofactor">
    <cofactor evidence="11">
        <name>Mn(2+)</name>
        <dbReference type="ChEBI" id="CHEBI:29035"/>
    </cofactor>
</comment>
<dbReference type="OrthoDB" id="9804858at2"/>
<dbReference type="Gene3D" id="1.10.238.260">
    <property type="match status" value="1"/>
</dbReference>
<feature type="binding site" evidence="11">
    <location>
        <position position="201"/>
    </location>
    <ligand>
        <name>Mn(2+)</name>
        <dbReference type="ChEBI" id="CHEBI:29035"/>
    </ligand>
</feature>
<evidence type="ECO:0000256" key="8">
    <source>
        <dbReference type="ARBA" id="ARBA00022723"/>
    </source>
</evidence>
<dbReference type="HAMAP" id="MF_01025">
    <property type="entry name" value="LeuA_type1"/>
    <property type="match status" value="1"/>
</dbReference>
<sequence length="510" mass="56341">MRRIRIFDTTLRDGEQTPGVNLNIQEKVDIAKQLARLGVDVIEPGFPLTSPGDFEAVQRIAREVEGPYICGFSRAIIRDIDETWKAIKDAQKKCFHIFISSSDIQIKHQLGKTEKDVLEIVKNTIYHAKQYTDEIEYSPMDASRTRMEFLYELIEAAIDNGATVINIPDTVGYSTPIEFGELIKSIRSNVRNIDKAIISVHCHNDLGMAVANSVVAAMNGAQQIECTINGVGERAGNAALEEVVTHIEAKKNYLGFETGIDLSQLYKTSKIVSKYMGLPIPVNKPIVGKNVFTHESGIHQDGVLKERSTYEVIDPKVVGRDDSTILLGKHSGRHALKVEAQKLGYDLDEERLTKLFSDFKKLTDIKKNITTADLESLIIESAAKAVEETYVLEKIRVVSGNIETPSAKVVVKDSNGNMLEAEQNGNGPVDAVFKAISSVIKESNNLTLYKYSVSAVTEEMDSLGEVSVTLKENERLYTGVGTHTDIITSSAIAYIDAINKYIAAKEKANN</sequence>
<evidence type="ECO:0000256" key="10">
    <source>
        <dbReference type="ARBA" id="ARBA00023304"/>
    </source>
</evidence>
<evidence type="ECO:0000256" key="5">
    <source>
        <dbReference type="ARBA" id="ARBA00022430"/>
    </source>
</evidence>
<keyword evidence="11" id="KW-0963">Cytoplasm</keyword>
<comment type="subunit">
    <text evidence="11">Homodimer.</text>
</comment>
<dbReference type="Pfam" id="PF00682">
    <property type="entry name" value="HMGL-like"/>
    <property type="match status" value="1"/>
</dbReference>
<dbReference type="PANTHER" id="PTHR10277">
    <property type="entry name" value="HOMOCITRATE SYNTHASE-RELATED"/>
    <property type="match status" value="1"/>
</dbReference>
<dbReference type="PANTHER" id="PTHR10277:SF9">
    <property type="entry name" value="2-ISOPROPYLMALATE SYNTHASE 1, CHLOROPLASTIC-RELATED"/>
    <property type="match status" value="1"/>
</dbReference>
<dbReference type="FunFam" id="1.10.238.260:FF:000001">
    <property type="entry name" value="2-isopropylmalate synthase"/>
    <property type="match status" value="1"/>
</dbReference>
<dbReference type="AlphaFoldDB" id="W4V0U8"/>
<proteinExistence type="inferred from homology"/>
<dbReference type="InterPro" id="IPR054691">
    <property type="entry name" value="LeuA/HCS_post-cat"/>
</dbReference>
<dbReference type="SUPFAM" id="SSF51569">
    <property type="entry name" value="Aldolase"/>
    <property type="match status" value="1"/>
</dbReference>
<dbReference type="GO" id="GO:0003852">
    <property type="term" value="F:2-isopropylmalate synthase activity"/>
    <property type="evidence" value="ECO:0007669"/>
    <property type="project" value="UniProtKB-UniRule"/>
</dbReference>
<dbReference type="PROSITE" id="PS00816">
    <property type="entry name" value="AIPM_HOMOCIT_SYNTH_2"/>
    <property type="match status" value="1"/>
</dbReference>
<evidence type="ECO:0000259" key="12">
    <source>
        <dbReference type="PROSITE" id="PS50991"/>
    </source>
</evidence>
<keyword evidence="5 11" id="KW-0432">Leucine biosynthesis</keyword>
<dbReference type="NCBIfam" id="TIGR00973">
    <property type="entry name" value="leuA_bact"/>
    <property type="match status" value="1"/>
</dbReference>
<dbReference type="InterPro" id="IPR013785">
    <property type="entry name" value="Aldolase_TIM"/>
</dbReference>
<evidence type="ECO:0000256" key="9">
    <source>
        <dbReference type="ARBA" id="ARBA00023211"/>
    </source>
</evidence>
<keyword evidence="6 11" id="KW-0028">Amino-acid biosynthesis</keyword>
<evidence type="ECO:0000256" key="11">
    <source>
        <dbReference type="HAMAP-Rule" id="MF_01025"/>
    </source>
</evidence>
<dbReference type="GO" id="GO:0030145">
    <property type="term" value="F:manganese ion binding"/>
    <property type="evidence" value="ECO:0007669"/>
    <property type="project" value="UniProtKB-UniRule"/>
</dbReference>
<evidence type="ECO:0000256" key="7">
    <source>
        <dbReference type="ARBA" id="ARBA00022679"/>
    </source>
</evidence>
<organism evidence="13 14">
    <name type="scientific">Acetivibrio straminisolvens JCM 21531</name>
    <dbReference type="NCBI Taxonomy" id="1294263"/>
    <lineage>
        <taxon>Bacteria</taxon>
        <taxon>Bacillati</taxon>
        <taxon>Bacillota</taxon>
        <taxon>Clostridia</taxon>
        <taxon>Eubacteriales</taxon>
        <taxon>Oscillospiraceae</taxon>
        <taxon>Acetivibrio</taxon>
    </lineage>
</organism>
<dbReference type="InterPro" id="IPR005671">
    <property type="entry name" value="LeuA_bact_synth"/>
</dbReference>
<comment type="catalytic activity">
    <reaction evidence="11">
        <text>3-methyl-2-oxobutanoate + acetyl-CoA + H2O = (2S)-2-isopropylmalate + CoA + H(+)</text>
        <dbReference type="Rhea" id="RHEA:21524"/>
        <dbReference type="ChEBI" id="CHEBI:1178"/>
        <dbReference type="ChEBI" id="CHEBI:11851"/>
        <dbReference type="ChEBI" id="CHEBI:15377"/>
        <dbReference type="ChEBI" id="CHEBI:15378"/>
        <dbReference type="ChEBI" id="CHEBI:57287"/>
        <dbReference type="ChEBI" id="CHEBI:57288"/>
        <dbReference type="EC" id="2.3.3.13"/>
    </reaction>
</comment>
<feature type="binding site" evidence="11">
    <location>
        <position position="13"/>
    </location>
    <ligand>
        <name>Mn(2+)</name>
        <dbReference type="ChEBI" id="CHEBI:29035"/>
    </ligand>
</feature>
<dbReference type="InterPro" id="IPR000891">
    <property type="entry name" value="PYR_CT"/>
</dbReference>
<keyword evidence="14" id="KW-1185">Reference proteome</keyword>
<dbReference type="Gene3D" id="3.30.160.270">
    <property type="match status" value="1"/>
</dbReference>
<dbReference type="GO" id="GO:0009098">
    <property type="term" value="P:L-leucine biosynthetic process"/>
    <property type="evidence" value="ECO:0007669"/>
    <property type="project" value="UniProtKB-UniRule"/>
</dbReference>
<feature type="domain" description="Pyruvate carboxyltransferase" evidence="12">
    <location>
        <begin position="4"/>
        <end position="266"/>
    </location>
</feature>
<dbReference type="SUPFAM" id="SSF110921">
    <property type="entry name" value="2-isopropylmalate synthase LeuA, allosteric (dimerisation) domain"/>
    <property type="match status" value="1"/>
</dbReference>
<comment type="similarity">
    <text evidence="2 11">Belongs to the alpha-IPM synthase/homocitrate synthase family. LeuA type 1 subfamily.</text>
</comment>
<feature type="binding site" evidence="11">
    <location>
        <position position="237"/>
    </location>
    <ligand>
        <name>Mn(2+)</name>
        <dbReference type="ChEBI" id="CHEBI:29035"/>
    </ligand>
</feature>
<dbReference type="InterPro" id="IPR036230">
    <property type="entry name" value="LeuA_allosteric_dom_sf"/>
</dbReference>
<keyword evidence="7 11" id="KW-0808">Transferase</keyword>
<dbReference type="UniPathway" id="UPA00048">
    <property type="reaction ID" value="UER00070"/>
</dbReference>
<dbReference type="Gene3D" id="3.20.20.70">
    <property type="entry name" value="Aldolase class I"/>
    <property type="match status" value="1"/>
</dbReference>
<dbReference type="SMART" id="SM00917">
    <property type="entry name" value="LeuA_dimer"/>
    <property type="match status" value="1"/>
</dbReference>
<keyword evidence="10 11" id="KW-0100">Branched-chain amino acid biosynthesis</keyword>
<reference evidence="13" key="1">
    <citation type="journal article" date="2014" name="Genome Announc.">
        <title>Draft Genome Sequence of Clostridium straminisolvens Strain JCM 21531T, Isolated from a Cellulose-Degrading Bacterial Community.</title>
        <authorList>
            <person name="Yuki M."/>
            <person name="Oshima K."/>
            <person name="Suda W."/>
            <person name="Sakamoto M."/>
            <person name="Kitamura K."/>
            <person name="Iida T."/>
            <person name="Hattori M."/>
            <person name="Ohkuma M."/>
        </authorList>
    </citation>
    <scope>NUCLEOTIDE SEQUENCE [LARGE SCALE GENOMIC DNA]</scope>
    <source>
        <strain evidence="13">JCM 21531</strain>
    </source>
</reference>
<protein>
    <recommendedName>
        <fullName evidence="4 11">2-isopropylmalate synthase</fullName>
        <ecNumber evidence="3 11">2.3.3.13</ecNumber>
    </recommendedName>
    <alternativeName>
        <fullName evidence="11">Alpha-IPM synthase</fullName>
    </alternativeName>
    <alternativeName>
        <fullName evidence="11">Alpha-isopropylmalate synthase</fullName>
    </alternativeName>
</protein>
<evidence type="ECO:0000313" key="13">
    <source>
        <dbReference type="EMBL" id="GAE87115.1"/>
    </source>
</evidence>
<feature type="region of interest" description="Regulatory domain" evidence="11">
    <location>
        <begin position="391"/>
        <end position="510"/>
    </location>
</feature>
<dbReference type="PROSITE" id="PS00815">
    <property type="entry name" value="AIPM_HOMOCIT_SYNTH_1"/>
    <property type="match status" value="1"/>
</dbReference>
<evidence type="ECO:0000256" key="2">
    <source>
        <dbReference type="ARBA" id="ARBA00009396"/>
    </source>
</evidence>
<comment type="pathway">
    <text evidence="1 11">Amino-acid biosynthesis; L-leucine biosynthesis; L-leucine from 3-methyl-2-oxobutanoate: step 1/4.</text>
</comment>
<keyword evidence="8 11" id="KW-0479">Metal-binding</keyword>
<dbReference type="CDD" id="cd07940">
    <property type="entry name" value="DRE_TIM_IPMS"/>
    <property type="match status" value="1"/>
</dbReference>
<evidence type="ECO:0000313" key="14">
    <source>
        <dbReference type="Proteomes" id="UP000019109"/>
    </source>
</evidence>